<reference evidence="1 2" key="1">
    <citation type="submission" date="2018-11" db="EMBL/GenBank/DDBJ databases">
        <authorList>
            <consortium name="Pathogen Informatics"/>
        </authorList>
    </citation>
    <scope>NUCLEOTIDE SEQUENCE [LARGE SCALE GENOMIC DNA]</scope>
</reference>
<organism evidence="1 2">
    <name type="scientific">Strongylus vulgaris</name>
    <name type="common">Blood worm</name>
    <dbReference type="NCBI Taxonomy" id="40348"/>
    <lineage>
        <taxon>Eukaryota</taxon>
        <taxon>Metazoa</taxon>
        <taxon>Ecdysozoa</taxon>
        <taxon>Nematoda</taxon>
        <taxon>Chromadorea</taxon>
        <taxon>Rhabditida</taxon>
        <taxon>Rhabditina</taxon>
        <taxon>Rhabditomorpha</taxon>
        <taxon>Strongyloidea</taxon>
        <taxon>Strongylidae</taxon>
        <taxon>Strongylus</taxon>
    </lineage>
</organism>
<sequence length="84" mass="9653">MKPTNLQRAGRKVIAQDAVDIEKVTLTMEITYSDYEEMFTKRILGGTTESCAKIMMETNTVIQFPDRDEANPDFMHQVSFLLTF</sequence>
<dbReference type="Proteomes" id="UP000270094">
    <property type="component" value="Unassembled WGS sequence"/>
</dbReference>
<dbReference type="OrthoDB" id="271862at2759"/>
<dbReference type="Gene3D" id="3.30.310.270">
    <property type="match status" value="1"/>
</dbReference>
<proteinExistence type="predicted"/>
<evidence type="ECO:0000313" key="2">
    <source>
        <dbReference type="Proteomes" id="UP000270094"/>
    </source>
</evidence>
<gene>
    <name evidence="1" type="ORF">SVUK_LOCUS6060</name>
</gene>
<dbReference type="Pfam" id="PF22801">
    <property type="entry name" value="KH_GLD-3_1st"/>
    <property type="match status" value="1"/>
</dbReference>
<evidence type="ECO:0000313" key="1">
    <source>
        <dbReference type="EMBL" id="VDM71062.1"/>
    </source>
</evidence>
<dbReference type="AlphaFoldDB" id="A0A3P7KV48"/>
<keyword evidence="2" id="KW-1185">Reference proteome</keyword>
<protein>
    <submittedName>
        <fullName evidence="1">Uncharacterized protein</fullName>
    </submittedName>
</protein>
<dbReference type="EMBL" id="UYYB01018670">
    <property type="protein sequence ID" value="VDM71062.1"/>
    <property type="molecule type" value="Genomic_DNA"/>
</dbReference>
<accession>A0A3P7KV48</accession>
<name>A0A3P7KV48_STRVU</name>